<comment type="subcellular location">
    <subcellularLocation>
        <location evidence="1 11">Cytoplasm</location>
    </subcellularLocation>
</comment>
<organism evidence="13 14">
    <name type="scientific">Marine Group III euryarchaeote</name>
    <dbReference type="NCBI Taxonomy" id="2173149"/>
    <lineage>
        <taxon>Archaea</taxon>
        <taxon>Methanobacteriati</taxon>
        <taxon>Thermoplasmatota</taxon>
        <taxon>Thermoplasmata</taxon>
        <taxon>Candidatus Thermoprofundales</taxon>
    </lineage>
</organism>
<dbReference type="NCBIfam" id="TIGR00468">
    <property type="entry name" value="pheS"/>
    <property type="match status" value="1"/>
</dbReference>
<evidence type="ECO:0000256" key="9">
    <source>
        <dbReference type="ARBA" id="ARBA00022917"/>
    </source>
</evidence>
<keyword evidence="9 11" id="KW-0648">Protein biosynthesis</keyword>
<dbReference type="Proteomes" id="UP000589516">
    <property type="component" value="Unassembled WGS sequence"/>
</dbReference>
<evidence type="ECO:0000256" key="11">
    <source>
        <dbReference type="HAMAP-Rule" id="MF_00282"/>
    </source>
</evidence>
<dbReference type="CDD" id="cd00496">
    <property type="entry name" value="PheRS_alpha_core"/>
    <property type="match status" value="1"/>
</dbReference>
<evidence type="ECO:0000256" key="7">
    <source>
        <dbReference type="ARBA" id="ARBA00022840"/>
    </source>
</evidence>
<feature type="binding site" evidence="11">
    <location>
        <position position="444"/>
    </location>
    <ligand>
        <name>L-phenylalanine</name>
        <dbReference type="ChEBI" id="CHEBI:58095"/>
    </ligand>
</feature>
<protein>
    <recommendedName>
        <fullName evidence="11">Phenylalanine--tRNA ligase alpha subunit</fullName>
        <ecNumber evidence="11">6.1.1.20</ecNumber>
    </recommendedName>
    <alternativeName>
        <fullName evidence="11">Phenylalanyl-tRNA synthetase alpha subunit</fullName>
        <shortName evidence="11">PheRS</shortName>
    </alternativeName>
</protein>
<dbReference type="Gene3D" id="3.30.930.10">
    <property type="entry name" value="Bira Bifunctional Protein, Domain 2"/>
    <property type="match status" value="1"/>
</dbReference>
<gene>
    <name evidence="11" type="primary">pheS</name>
    <name evidence="13" type="ORF">EYQ16_02610</name>
</gene>
<keyword evidence="10 11" id="KW-0030">Aminoacyl-tRNA synthetase</keyword>
<feature type="domain" description="Aminoacyl-transfer RNA synthetases class-II family profile" evidence="12">
    <location>
        <begin position="246"/>
        <end position="483"/>
    </location>
</feature>
<proteinExistence type="inferred from homology"/>
<dbReference type="Pfam" id="PF01409">
    <property type="entry name" value="tRNA-synt_2d"/>
    <property type="match status" value="1"/>
</dbReference>
<dbReference type="Gene3D" id="1.10.10.2330">
    <property type="match status" value="1"/>
</dbReference>
<dbReference type="GO" id="GO:0000049">
    <property type="term" value="F:tRNA binding"/>
    <property type="evidence" value="ECO:0007669"/>
    <property type="project" value="InterPro"/>
</dbReference>
<dbReference type="InterPro" id="IPR006195">
    <property type="entry name" value="aa-tRNA-synth_II"/>
</dbReference>
<dbReference type="EC" id="6.1.1.20" evidence="11"/>
<evidence type="ECO:0000259" key="12">
    <source>
        <dbReference type="PROSITE" id="PS50862"/>
    </source>
</evidence>
<dbReference type="InterPro" id="IPR045864">
    <property type="entry name" value="aa-tRNA-synth_II/BPL/LPL"/>
</dbReference>
<comment type="caution">
    <text evidence="13">The sequence shown here is derived from an EMBL/GenBank/DDBJ whole genome shotgun (WGS) entry which is preliminary data.</text>
</comment>
<feature type="binding site" evidence="11">
    <location>
        <position position="422"/>
    </location>
    <ligand>
        <name>Mg(2+)</name>
        <dbReference type="ChEBI" id="CHEBI:18420"/>
        <note>ligand shared with heterodimeric partner</note>
    </ligand>
</feature>
<dbReference type="PROSITE" id="PS50862">
    <property type="entry name" value="AA_TRNA_LIGASE_II"/>
    <property type="match status" value="1"/>
</dbReference>
<keyword evidence="6 11" id="KW-0547">Nucleotide-binding</keyword>
<keyword evidence="5 11" id="KW-0479">Metal-binding</keyword>
<keyword evidence="4 11" id="KW-0436">Ligase</keyword>
<dbReference type="GO" id="GO:0005524">
    <property type="term" value="F:ATP binding"/>
    <property type="evidence" value="ECO:0007669"/>
    <property type="project" value="UniProtKB-UniRule"/>
</dbReference>
<evidence type="ECO:0000256" key="5">
    <source>
        <dbReference type="ARBA" id="ARBA00022723"/>
    </source>
</evidence>
<dbReference type="GO" id="GO:0000287">
    <property type="term" value="F:magnesium ion binding"/>
    <property type="evidence" value="ECO:0007669"/>
    <property type="project" value="UniProtKB-UniRule"/>
</dbReference>
<dbReference type="InterPro" id="IPR002319">
    <property type="entry name" value="Phenylalanyl-tRNA_Synthase"/>
</dbReference>
<keyword evidence="3 11" id="KW-0963">Cytoplasm</keyword>
<feature type="binding site" evidence="11">
    <location>
        <begin position="380"/>
        <end position="382"/>
    </location>
    <ligand>
        <name>L-phenylalanine</name>
        <dbReference type="ChEBI" id="CHEBI:58095"/>
    </ligand>
</feature>
<dbReference type="Gene3D" id="3.30.1370.240">
    <property type="match status" value="1"/>
</dbReference>
<evidence type="ECO:0000256" key="1">
    <source>
        <dbReference type="ARBA" id="ARBA00004496"/>
    </source>
</evidence>
<name>A0A7C7ZD80_9ARCH</name>
<keyword evidence="8 11" id="KW-0460">Magnesium</keyword>
<comment type="similarity">
    <text evidence="2 11">Belongs to the class-II aminoacyl-tRNA synthetase family. Phe-tRNA synthetase alpha subunit type 2 subfamily.</text>
</comment>
<comment type="catalytic activity">
    <reaction evidence="11">
        <text>tRNA(Phe) + L-phenylalanine + ATP = L-phenylalanyl-tRNA(Phe) + AMP + diphosphate + H(+)</text>
        <dbReference type="Rhea" id="RHEA:19413"/>
        <dbReference type="Rhea" id="RHEA-COMP:9668"/>
        <dbReference type="Rhea" id="RHEA-COMP:9699"/>
        <dbReference type="ChEBI" id="CHEBI:15378"/>
        <dbReference type="ChEBI" id="CHEBI:30616"/>
        <dbReference type="ChEBI" id="CHEBI:33019"/>
        <dbReference type="ChEBI" id="CHEBI:58095"/>
        <dbReference type="ChEBI" id="CHEBI:78442"/>
        <dbReference type="ChEBI" id="CHEBI:78531"/>
        <dbReference type="ChEBI" id="CHEBI:456215"/>
        <dbReference type="EC" id="6.1.1.20"/>
    </reaction>
</comment>
<dbReference type="NCBIfam" id="NF003210">
    <property type="entry name" value="PRK04172.1"/>
    <property type="match status" value="1"/>
</dbReference>
<accession>A0A7C7ZD80</accession>
<evidence type="ECO:0000256" key="3">
    <source>
        <dbReference type="ARBA" id="ARBA00022490"/>
    </source>
</evidence>
<dbReference type="GO" id="GO:0004826">
    <property type="term" value="F:phenylalanine-tRNA ligase activity"/>
    <property type="evidence" value="ECO:0007669"/>
    <property type="project" value="UniProtKB-UniRule"/>
</dbReference>
<dbReference type="EMBL" id="DUAV01000022">
    <property type="protein sequence ID" value="HIG63395.1"/>
    <property type="molecule type" value="Genomic_DNA"/>
</dbReference>
<comment type="cofactor">
    <cofactor evidence="11">
        <name>Mg(2+)</name>
        <dbReference type="ChEBI" id="CHEBI:18420"/>
    </cofactor>
    <text evidence="11">Binds 2 magnesium ions per tetramer.</text>
</comment>
<dbReference type="PANTHER" id="PTHR11538">
    <property type="entry name" value="PHENYLALANYL-TRNA SYNTHETASE"/>
    <property type="match status" value="1"/>
</dbReference>
<keyword evidence="7 11" id="KW-0067">ATP-binding</keyword>
<dbReference type="SUPFAM" id="SSF55681">
    <property type="entry name" value="Class II aaRS and biotin synthetases"/>
    <property type="match status" value="1"/>
</dbReference>
<comment type="subunit">
    <text evidence="11">Tetramer of two alpha and two beta subunits.</text>
</comment>
<evidence type="ECO:0000313" key="13">
    <source>
        <dbReference type="EMBL" id="HIG63395.1"/>
    </source>
</evidence>
<reference evidence="14" key="1">
    <citation type="journal article" date="2019" name="bioRxiv">
        <title>Genome diversification in globally distributed novel marine Proteobacteria is linked to environmental adaptation.</title>
        <authorList>
            <person name="Zhou Z."/>
            <person name="Tran P.Q."/>
            <person name="Kieft K."/>
            <person name="Anantharaman K."/>
        </authorList>
    </citation>
    <scope>NUCLEOTIDE SEQUENCE [LARGE SCALE GENOMIC DNA]</scope>
</reference>
<dbReference type="AlphaFoldDB" id="A0A7C7ZD80"/>
<evidence type="ECO:0000256" key="6">
    <source>
        <dbReference type="ARBA" id="ARBA00022741"/>
    </source>
</evidence>
<feature type="binding site" evidence="11">
    <location>
        <position position="420"/>
    </location>
    <ligand>
        <name>L-phenylalanine</name>
        <dbReference type="ChEBI" id="CHEBI:58095"/>
    </ligand>
</feature>
<evidence type="ECO:0000256" key="4">
    <source>
        <dbReference type="ARBA" id="ARBA00022598"/>
    </source>
</evidence>
<evidence type="ECO:0000256" key="8">
    <source>
        <dbReference type="ARBA" id="ARBA00022842"/>
    </source>
</evidence>
<dbReference type="GO" id="GO:0005737">
    <property type="term" value="C:cytoplasm"/>
    <property type="evidence" value="ECO:0007669"/>
    <property type="project" value="UniProtKB-SubCell"/>
</dbReference>
<evidence type="ECO:0000256" key="10">
    <source>
        <dbReference type="ARBA" id="ARBA00023146"/>
    </source>
</evidence>
<dbReference type="Gene3D" id="1.10.10.2320">
    <property type="match status" value="1"/>
</dbReference>
<dbReference type="InterPro" id="IPR022917">
    <property type="entry name" value="Phe_tRNA_ligase_alpha_bac/arc"/>
</dbReference>
<evidence type="ECO:0000313" key="14">
    <source>
        <dbReference type="Proteomes" id="UP000589516"/>
    </source>
</evidence>
<sequence>MHVVDLSANEQKVLRVIAAGELSPAAAAEAAGLGEQEAVSAASWLRTKELAEIEEVATELVGLNEEGRRYAAKGLPERRAIEWLNEHGAATASKLADGPLTADEARIVIGWLKRKQWAWLEKSDDGVMLTPARDDAPEGADEPLLRQLADGAQPVDSLDPQGLKLLQGRQILERSQQVARTLRITEAGRMALDELSGEELLGEVTPEMLQSGGWREGRFQRYSLETQAEGAAQATLHPLTRFTEEIRGIFLQMGFTEIEGDYVESAFWNMDALFIPQDHPARELQDTLYLDDPKSFLLDDEEAVAAVKAVHETGGDTGSTGWRYDWSREVAQQALLRTHTTVSTIRYLSEHREPPVRVFAVGRVFRREALDATHLPEFTQVEGIIMEEEASFGMLIGVLKEFYRRMGFPDVRVRPAYFPYTEPSMEIEVKFGDRWLELGGSGIFRPEVTAPFGIDTPVLAWGLGLERLAMLRLGLKDIRMLYQSDLEWLKTAR</sequence>
<evidence type="ECO:0000256" key="2">
    <source>
        <dbReference type="ARBA" id="ARBA00006703"/>
    </source>
</evidence>
<dbReference type="HAMAP" id="MF_00282">
    <property type="entry name" value="Phe_tRNA_synth_alpha2"/>
    <property type="match status" value="1"/>
</dbReference>
<feature type="binding site" evidence="11">
    <location>
        <position position="341"/>
    </location>
    <ligand>
        <name>L-phenylalanine</name>
        <dbReference type="ChEBI" id="CHEBI:58095"/>
    </ligand>
</feature>
<dbReference type="PANTHER" id="PTHR11538:SF40">
    <property type="entry name" value="PHENYLALANINE--TRNA LIGASE ALPHA SUBUNIT"/>
    <property type="match status" value="1"/>
</dbReference>
<dbReference type="GO" id="GO:0006432">
    <property type="term" value="P:phenylalanyl-tRNA aminoacylation"/>
    <property type="evidence" value="ECO:0007669"/>
    <property type="project" value="UniProtKB-UniRule"/>
</dbReference>
<dbReference type="InterPro" id="IPR004529">
    <property type="entry name" value="Phe-tRNA-synth_IIc_asu"/>
</dbReference>